<dbReference type="Pfam" id="PF03466">
    <property type="entry name" value="LysR_substrate"/>
    <property type="match status" value="1"/>
</dbReference>
<dbReference type="RefSeq" id="WP_006932478.1">
    <property type="nucleotide sequence ID" value="NZ_AAUW01000003.1"/>
</dbReference>
<keyword evidence="4" id="KW-0804">Transcription</keyword>
<dbReference type="PANTHER" id="PTHR30537:SF26">
    <property type="entry name" value="GLYCINE CLEAVAGE SYSTEM TRANSCRIPTIONAL ACTIVATOR"/>
    <property type="match status" value="1"/>
</dbReference>
<protein>
    <submittedName>
        <fullName evidence="6">Transcriptional regulator, LysR family protein</fullName>
    </submittedName>
</protein>
<dbReference type="InterPro" id="IPR000847">
    <property type="entry name" value="LysR_HTH_N"/>
</dbReference>
<dbReference type="PANTHER" id="PTHR30537">
    <property type="entry name" value="HTH-TYPE TRANSCRIPTIONAL REGULATOR"/>
    <property type="match status" value="1"/>
</dbReference>
<name>A0NP35_ROSAI</name>
<organism evidence="6 7">
    <name type="scientific">Roseibium aggregatum (strain ATCC 25650 / DSM 13394 / JCM 20685 / NBRC 16684 / NCIMB 2208 / IAM 12614 / B1)</name>
    <name type="common">Stappia aggregata</name>
    <dbReference type="NCBI Taxonomy" id="384765"/>
    <lineage>
        <taxon>Bacteria</taxon>
        <taxon>Pseudomonadati</taxon>
        <taxon>Pseudomonadota</taxon>
        <taxon>Alphaproteobacteria</taxon>
        <taxon>Hyphomicrobiales</taxon>
        <taxon>Stappiaceae</taxon>
        <taxon>Roseibium</taxon>
    </lineage>
</organism>
<dbReference type="GO" id="GO:0003700">
    <property type="term" value="F:DNA-binding transcription factor activity"/>
    <property type="evidence" value="ECO:0007669"/>
    <property type="project" value="InterPro"/>
</dbReference>
<dbReference type="GO" id="GO:0043565">
    <property type="term" value="F:sequence-specific DNA binding"/>
    <property type="evidence" value="ECO:0007669"/>
    <property type="project" value="TreeGrafter"/>
</dbReference>
<dbReference type="Proteomes" id="UP000004848">
    <property type="component" value="Unassembled WGS sequence"/>
</dbReference>
<comment type="similarity">
    <text evidence="1">Belongs to the LysR transcriptional regulatory family.</text>
</comment>
<evidence type="ECO:0000256" key="2">
    <source>
        <dbReference type="ARBA" id="ARBA00023015"/>
    </source>
</evidence>
<dbReference type="SUPFAM" id="SSF46785">
    <property type="entry name" value="Winged helix' DNA-binding domain"/>
    <property type="match status" value="1"/>
</dbReference>
<keyword evidence="3" id="KW-0238">DNA-binding</keyword>
<evidence type="ECO:0000256" key="3">
    <source>
        <dbReference type="ARBA" id="ARBA00023125"/>
    </source>
</evidence>
<dbReference type="InterPro" id="IPR058163">
    <property type="entry name" value="LysR-type_TF_proteobact-type"/>
</dbReference>
<evidence type="ECO:0000313" key="6">
    <source>
        <dbReference type="EMBL" id="EAV45198.1"/>
    </source>
</evidence>
<dbReference type="eggNOG" id="COG0583">
    <property type="taxonomic scope" value="Bacteria"/>
</dbReference>
<accession>A0NP35</accession>
<dbReference type="InterPro" id="IPR036390">
    <property type="entry name" value="WH_DNA-bd_sf"/>
</dbReference>
<sequence length="292" mass="31184">MSSLPNLLWLRSFEAVSRLGGFTAAGAELGLTQAAVSTHISGLETQLGHQLFERTTRKLELTASGQAYLPAVRKALQELAVSTDSLFGNRSAGSVTIRAPISEAVLIIAPALVEFQKEHPELDIRLLSAIWADTALDTGTDIEIRLGTGNWSGVHAEPLGPETIVPVCHPDLAGKLKQPADLMDLPRIHILGFDDHWPSYFDALGLPQPSTRTSATVDTSLAAVELAAAGGGVALLLGKVATRLAATGRLTTPLFPGLPSVRTHYLLNRDNASPRKPAVQRVETWLRDLFAA</sequence>
<comment type="caution">
    <text evidence="6">The sequence shown here is derived from an EMBL/GenBank/DDBJ whole genome shotgun (WGS) entry which is preliminary data.</text>
</comment>
<dbReference type="InterPro" id="IPR036388">
    <property type="entry name" value="WH-like_DNA-bd_sf"/>
</dbReference>
<dbReference type="Gene3D" id="1.10.10.10">
    <property type="entry name" value="Winged helix-like DNA-binding domain superfamily/Winged helix DNA-binding domain"/>
    <property type="match status" value="1"/>
</dbReference>
<dbReference type="PROSITE" id="PS50931">
    <property type="entry name" value="HTH_LYSR"/>
    <property type="match status" value="1"/>
</dbReference>
<reference evidence="6 7" key="1">
    <citation type="submission" date="2006-05" db="EMBL/GenBank/DDBJ databases">
        <authorList>
            <person name="King G."/>
            <person name="Ferriera S."/>
            <person name="Johnson J."/>
            <person name="Kravitz S."/>
            <person name="Beeson K."/>
            <person name="Sutton G."/>
            <person name="Rogers Y.-H."/>
            <person name="Friedman R."/>
            <person name="Frazier M."/>
            <person name="Venter J.C."/>
        </authorList>
    </citation>
    <scope>NUCLEOTIDE SEQUENCE [LARGE SCALE GENOMIC DNA]</scope>
    <source>
        <strain evidence="7">ATCC 25650 / DSM 13394 / JCM 20685 / NBRC 16684 / NCIMB 2208 / IAM 12614 / B1</strain>
    </source>
</reference>
<evidence type="ECO:0000256" key="4">
    <source>
        <dbReference type="ARBA" id="ARBA00023163"/>
    </source>
</evidence>
<dbReference type="OrthoDB" id="9813056at2"/>
<evidence type="ECO:0000259" key="5">
    <source>
        <dbReference type="PROSITE" id="PS50931"/>
    </source>
</evidence>
<dbReference type="Gene3D" id="3.40.190.10">
    <property type="entry name" value="Periplasmic binding protein-like II"/>
    <property type="match status" value="2"/>
</dbReference>
<dbReference type="Pfam" id="PF00126">
    <property type="entry name" value="HTH_1"/>
    <property type="match status" value="1"/>
</dbReference>
<dbReference type="SUPFAM" id="SSF53850">
    <property type="entry name" value="Periplasmic binding protein-like II"/>
    <property type="match status" value="1"/>
</dbReference>
<gene>
    <name evidence="6" type="ORF">SIAM614_17774</name>
</gene>
<dbReference type="AlphaFoldDB" id="A0NP35"/>
<dbReference type="GeneID" id="68845333"/>
<dbReference type="EMBL" id="AAUW01000003">
    <property type="protein sequence ID" value="EAV45198.1"/>
    <property type="molecule type" value="Genomic_DNA"/>
</dbReference>
<dbReference type="PRINTS" id="PR00039">
    <property type="entry name" value="HTHLYSR"/>
</dbReference>
<keyword evidence="2" id="KW-0805">Transcription regulation</keyword>
<feature type="domain" description="HTH lysR-type" evidence="5">
    <location>
        <begin position="5"/>
        <end position="62"/>
    </location>
</feature>
<proteinExistence type="inferred from homology"/>
<dbReference type="InterPro" id="IPR005119">
    <property type="entry name" value="LysR_subst-bd"/>
</dbReference>
<dbReference type="FunFam" id="1.10.10.10:FF:000001">
    <property type="entry name" value="LysR family transcriptional regulator"/>
    <property type="match status" value="1"/>
</dbReference>
<dbReference type="GO" id="GO:0006351">
    <property type="term" value="P:DNA-templated transcription"/>
    <property type="evidence" value="ECO:0007669"/>
    <property type="project" value="TreeGrafter"/>
</dbReference>
<evidence type="ECO:0000313" key="7">
    <source>
        <dbReference type="Proteomes" id="UP000004848"/>
    </source>
</evidence>
<evidence type="ECO:0000256" key="1">
    <source>
        <dbReference type="ARBA" id="ARBA00009437"/>
    </source>
</evidence>